<comment type="similarity">
    <text evidence="12 14">Belongs to the TonB-dependent receptor family.</text>
</comment>
<dbReference type="PROSITE" id="PS52016">
    <property type="entry name" value="TONB_DEPENDENT_REC_3"/>
    <property type="match status" value="1"/>
</dbReference>
<keyword evidence="2 12" id="KW-0813">Transport</keyword>
<evidence type="ECO:0000256" key="6">
    <source>
        <dbReference type="ARBA" id="ARBA00022729"/>
    </source>
</evidence>
<comment type="caution">
    <text evidence="18">The sequence shown here is derived from an EMBL/GenBank/DDBJ whole genome shotgun (WGS) entry which is preliminary data.</text>
</comment>
<evidence type="ECO:0000256" key="2">
    <source>
        <dbReference type="ARBA" id="ARBA00022448"/>
    </source>
</evidence>
<organism evidence="18 19">
    <name type="scientific">Eilatimonas milleporae</name>
    <dbReference type="NCBI Taxonomy" id="911205"/>
    <lineage>
        <taxon>Bacteria</taxon>
        <taxon>Pseudomonadati</taxon>
        <taxon>Pseudomonadota</taxon>
        <taxon>Alphaproteobacteria</taxon>
        <taxon>Kordiimonadales</taxon>
        <taxon>Kordiimonadaceae</taxon>
        <taxon>Eilatimonas</taxon>
    </lineage>
</organism>
<sequence length="780" mass="85076">MIQPITASYMRQRIRACLVATALCGPLGVGLMPATAQQADSAQDTTSGTSEVFRIDEITVTARRRAESLQRTPVSVTAIGGEDLVVRSIDSFNELANAAPSLDINGGIPNGGGSATQIFLRGVGQNDYAFPNEPGVGLYIDDVYISRTAGGDFGFMDIERIEVLRGPQATLYGKNTIGGAVKVITRQPEGDTRGEFGVTVGRFERLDFYGNVEFPLSDTVFAKISGAQRTRDGLGTNLIEQDLGNEDEATIRGVVRWVPNASWDVSLTSDYLRQRQNGPAGSMVHFERNDANAGGIDLINSLLVQDEIARFGLEPPFDQYGDAFVKTLEEDGKDVYNSFGTVETRDWADIFGVSLNAVWTGDNVTVTSVTSHRRYDIDIRRDSEHTPFDIVRVDNPENTRQFSQEVRVSGLSFDEKLNWVVGAFGIHDWGTGELFAPLLSGLFEATGGLADNTAFITSEIEAYSLAVFGEGTYYFTPDFGLTLGGRLAYDDKTYNYGLSRPESGQVPLPPEDLVADWTEFLPKAAVEYTPSDDLLLYASASKGYKAGGFNARALSGIAPQPYDPEFIWAYEAGFKASLADGRVTINGAGFYNDYTDIQLLAVLNLGGGNVETVIENAGEGRIIGGELEITARPTPNLLLNAGLSYLDTEYTDIDPDAENAGITENNEFINAPEWILLLGGEYTIDLKNGGNILLRGDATYKTEQFRDAVNTPQLLADAYWNVNSRIAYQDPSGNYEIAFFVTNLTDEVYITNGVEVLGLGYVEAYYSRPREWGLSALARF</sequence>
<evidence type="ECO:0000256" key="12">
    <source>
        <dbReference type="PROSITE-ProRule" id="PRU01360"/>
    </source>
</evidence>
<dbReference type="InterPro" id="IPR039426">
    <property type="entry name" value="TonB-dep_rcpt-like"/>
</dbReference>
<protein>
    <submittedName>
        <fullName evidence="18">Iron complex outermembrane receptor protein</fullName>
    </submittedName>
</protein>
<evidence type="ECO:0000256" key="7">
    <source>
        <dbReference type="ARBA" id="ARBA00023004"/>
    </source>
</evidence>
<keyword evidence="8" id="KW-0406">Ion transport</keyword>
<keyword evidence="7" id="KW-0408">Iron</keyword>
<feature type="domain" description="TonB-dependent receptor plug" evidence="17">
    <location>
        <begin position="69"/>
        <end position="180"/>
    </location>
</feature>
<dbReference type="Gene3D" id="2.40.170.20">
    <property type="entry name" value="TonB-dependent receptor, beta-barrel domain"/>
    <property type="match status" value="2"/>
</dbReference>
<keyword evidence="4" id="KW-0410">Iron transport</keyword>
<feature type="signal peptide" evidence="15">
    <location>
        <begin position="1"/>
        <end position="38"/>
    </location>
</feature>
<evidence type="ECO:0000256" key="15">
    <source>
        <dbReference type="SAM" id="SignalP"/>
    </source>
</evidence>
<dbReference type="GO" id="GO:0009279">
    <property type="term" value="C:cell outer membrane"/>
    <property type="evidence" value="ECO:0007669"/>
    <property type="project" value="UniProtKB-SubCell"/>
</dbReference>
<evidence type="ECO:0000256" key="10">
    <source>
        <dbReference type="ARBA" id="ARBA00023136"/>
    </source>
</evidence>
<dbReference type="InterPro" id="IPR000531">
    <property type="entry name" value="Beta-barrel_TonB"/>
</dbReference>
<evidence type="ECO:0000256" key="14">
    <source>
        <dbReference type="RuleBase" id="RU003357"/>
    </source>
</evidence>
<feature type="chain" id="PRO_5017982406" evidence="15">
    <location>
        <begin position="39"/>
        <end position="780"/>
    </location>
</feature>
<dbReference type="InterPro" id="IPR036942">
    <property type="entry name" value="Beta-barrel_TonB_sf"/>
</dbReference>
<evidence type="ECO:0000256" key="1">
    <source>
        <dbReference type="ARBA" id="ARBA00004571"/>
    </source>
</evidence>
<keyword evidence="6 15" id="KW-0732">Signal</keyword>
<keyword evidence="19" id="KW-1185">Reference proteome</keyword>
<evidence type="ECO:0000256" key="4">
    <source>
        <dbReference type="ARBA" id="ARBA00022496"/>
    </source>
</evidence>
<dbReference type="InterPro" id="IPR012910">
    <property type="entry name" value="Plug_dom"/>
</dbReference>
<dbReference type="InterPro" id="IPR010917">
    <property type="entry name" value="TonB_rcpt_CS"/>
</dbReference>
<dbReference type="GO" id="GO:0006826">
    <property type="term" value="P:iron ion transport"/>
    <property type="evidence" value="ECO:0007669"/>
    <property type="project" value="UniProtKB-KW"/>
</dbReference>
<keyword evidence="10 12" id="KW-0472">Membrane</keyword>
<evidence type="ECO:0000256" key="3">
    <source>
        <dbReference type="ARBA" id="ARBA00022452"/>
    </source>
</evidence>
<dbReference type="Pfam" id="PF00593">
    <property type="entry name" value="TonB_dep_Rec_b-barrel"/>
    <property type="match status" value="1"/>
</dbReference>
<feature type="domain" description="TonB-dependent receptor-like beta-barrel" evidence="16">
    <location>
        <begin position="340"/>
        <end position="744"/>
    </location>
</feature>
<evidence type="ECO:0000256" key="11">
    <source>
        <dbReference type="ARBA" id="ARBA00023237"/>
    </source>
</evidence>
<keyword evidence="5 12" id="KW-0812">Transmembrane</keyword>
<evidence type="ECO:0000313" key="18">
    <source>
        <dbReference type="EMBL" id="RMB07689.1"/>
    </source>
</evidence>
<dbReference type="InParanoid" id="A0A3M0CKU6"/>
<dbReference type="OrthoDB" id="7413795at2"/>
<keyword evidence="3 12" id="KW-1134">Transmembrane beta strand</keyword>
<dbReference type="PANTHER" id="PTHR32552">
    <property type="entry name" value="FERRICHROME IRON RECEPTOR-RELATED"/>
    <property type="match status" value="1"/>
</dbReference>
<name>A0A3M0CKU6_9PROT</name>
<dbReference type="EMBL" id="REFR01000011">
    <property type="protein sequence ID" value="RMB07689.1"/>
    <property type="molecule type" value="Genomic_DNA"/>
</dbReference>
<evidence type="ECO:0000259" key="16">
    <source>
        <dbReference type="Pfam" id="PF00593"/>
    </source>
</evidence>
<keyword evidence="18" id="KW-0675">Receptor</keyword>
<dbReference type="PROSITE" id="PS01156">
    <property type="entry name" value="TONB_DEPENDENT_REC_2"/>
    <property type="match status" value="1"/>
</dbReference>
<gene>
    <name evidence="18" type="ORF">BXY39_1776</name>
</gene>
<evidence type="ECO:0000256" key="5">
    <source>
        <dbReference type="ARBA" id="ARBA00022692"/>
    </source>
</evidence>
<keyword evidence="9 14" id="KW-0798">TonB box</keyword>
<keyword evidence="11 12" id="KW-0998">Cell outer membrane</keyword>
<feature type="short sequence motif" description="TonB C-terminal box" evidence="13">
    <location>
        <begin position="763"/>
        <end position="780"/>
    </location>
</feature>
<dbReference type="PANTHER" id="PTHR32552:SF81">
    <property type="entry name" value="TONB-DEPENDENT OUTER MEMBRANE RECEPTOR"/>
    <property type="match status" value="1"/>
</dbReference>
<dbReference type="AlphaFoldDB" id="A0A3M0CKU6"/>
<evidence type="ECO:0000256" key="8">
    <source>
        <dbReference type="ARBA" id="ARBA00023065"/>
    </source>
</evidence>
<evidence type="ECO:0000256" key="13">
    <source>
        <dbReference type="PROSITE-ProRule" id="PRU10144"/>
    </source>
</evidence>
<evidence type="ECO:0000259" key="17">
    <source>
        <dbReference type="Pfam" id="PF07715"/>
    </source>
</evidence>
<dbReference type="Proteomes" id="UP000271227">
    <property type="component" value="Unassembled WGS sequence"/>
</dbReference>
<evidence type="ECO:0000256" key="9">
    <source>
        <dbReference type="ARBA" id="ARBA00023077"/>
    </source>
</evidence>
<accession>A0A3M0CKU6</accession>
<comment type="subcellular location">
    <subcellularLocation>
        <location evidence="1 12">Cell outer membrane</location>
        <topology evidence="1 12">Multi-pass membrane protein</topology>
    </subcellularLocation>
</comment>
<reference evidence="18 19" key="1">
    <citation type="submission" date="2018-10" db="EMBL/GenBank/DDBJ databases">
        <title>Genomic Encyclopedia of Archaeal and Bacterial Type Strains, Phase II (KMG-II): from individual species to whole genera.</title>
        <authorList>
            <person name="Goeker M."/>
        </authorList>
    </citation>
    <scope>NUCLEOTIDE SEQUENCE [LARGE SCALE GENOMIC DNA]</scope>
    <source>
        <strain evidence="18 19">DSM 25217</strain>
    </source>
</reference>
<dbReference type="SUPFAM" id="SSF56935">
    <property type="entry name" value="Porins"/>
    <property type="match status" value="1"/>
</dbReference>
<evidence type="ECO:0000313" key="19">
    <source>
        <dbReference type="Proteomes" id="UP000271227"/>
    </source>
</evidence>
<dbReference type="Pfam" id="PF07715">
    <property type="entry name" value="Plug"/>
    <property type="match status" value="1"/>
</dbReference>
<proteinExistence type="inferred from homology"/>